<comment type="subcellular location">
    <subcellularLocation>
        <location evidence="1">Mitochondrion</location>
    </subcellularLocation>
</comment>
<dbReference type="EMBL" id="JAAHCF010000267">
    <property type="protein sequence ID" value="KAK8145702.1"/>
    <property type="molecule type" value="Genomic_DNA"/>
</dbReference>
<accession>A0AAW0RTZ0</accession>
<dbReference type="InterPro" id="IPR016031">
    <property type="entry name" value="Trp_RNA-bd_attenuator-like_dom"/>
</dbReference>
<comment type="caution">
    <text evidence="3">The sequence shown here is derived from an EMBL/GenBank/DDBJ whole genome shotgun (WGS) entry which is preliminary data.</text>
</comment>
<dbReference type="InterPro" id="IPR036983">
    <property type="entry name" value="AIM24_sf"/>
</dbReference>
<organism evidence="3 4">
    <name type="scientific">Beauveria asiatica</name>
    <dbReference type="NCBI Taxonomy" id="1069075"/>
    <lineage>
        <taxon>Eukaryota</taxon>
        <taxon>Fungi</taxon>
        <taxon>Dikarya</taxon>
        <taxon>Ascomycota</taxon>
        <taxon>Pezizomycotina</taxon>
        <taxon>Sordariomycetes</taxon>
        <taxon>Hypocreomycetidae</taxon>
        <taxon>Hypocreales</taxon>
        <taxon>Cordycipitaceae</taxon>
        <taxon>Beauveria</taxon>
    </lineage>
</organism>
<dbReference type="Pfam" id="PF01987">
    <property type="entry name" value="AIM24"/>
    <property type="match status" value="1"/>
</dbReference>
<name>A0AAW0RTZ0_9HYPO</name>
<dbReference type="Proteomes" id="UP001397290">
    <property type="component" value="Unassembled WGS sequence"/>
</dbReference>
<proteinExistence type="inferred from homology"/>
<sequence length="269" mass="28910">MSYQPQQAYHPQQQQQQQQHNNTPVSSSGESGFFHGGTYSINHRDTNAILNINLQPGAVVNSKSGAMIHMAGTVQLTGNVKFSMKKLLTGGQMSESTYAGPGTVALGPTLMGDIITLHVDGRTQWTVGKDAYLARTPQVVMDTKAQGISKSLFSGEDIFVYRLAGQGLLWLTSFGAVDRLDLRPGEQHIVDNGHLVAWSCDYKIEKAGGGSMSSLKTGEGLVCRFTGPGVVIGKTVTVKAPYRARVMPDPDKNLHSAPICVNVSTSGRY</sequence>
<dbReference type="SUPFAM" id="SSF51219">
    <property type="entry name" value="TRAP-like"/>
    <property type="match status" value="1"/>
</dbReference>
<gene>
    <name evidence="3" type="ORF">G3M48_004105</name>
</gene>
<reference evidence="3 4" key="1">
    <citation type="submission" date="2020-02" db="EMBL/GenBank/DDBJ databases">
        <title>Comparative genomics of the hypocrealean fungal genus Beauvera.</title>
        <authorList>
            <person name="Showalter D.N."/>
            <person name="Bushley K.E."/>
            <person name="Rehner S.A."/>
        </authorList>
    </citation>
    <scope>NUCLEOTIDE SEQUENCE [LARGE SCALE GENOMIC DNA]</scope>
    <source>
        <strain evidence="3 4">ARSEF4384</strain>
    </source>
</reference>
<evidence type="ECO:0000313" key="3">
    <source>
        <dbReference type="EMBL" id="KAK8145702.1"/>
    </source>
</evidence>
<dbReference type="PANTHER" id="PTHR43657:SF1">
    <property type="entry name" value="ALTERED INHERITANCE OF MITOCHONDRIA PROTEIN 24, MITOCHONDRIAL"/>
    <property type="match status" value="1"/>
</dbReference>
<feature type="region of interest" description="Disordered" evidence="2">
    <location>
        <begin position="1"/>
        <end position="37"/>
    </location>
</feature>
<evidence type="ECO:0000256" key="2">
    <source>
        <dbReference type="SAM" id="MobiDB-lite"/>
    </source>
</evidence>
<keyword evidence="4" id="KW-1185">Reference proteome</keyword>
<keyword evidence="1" id="KW-0496">Mitochondrion</keyword>
<comment type="similarity">
    <text evidence="1">Belongs to the AIM24 family.</text>
</comment>
<evidence type="ECO:0000256" key="1">
    <source>
        <dbReference type="RuleBase" id="RU363045"/>
    </source>
</evidence>
<dbReference type="PANTHER" id="PTHR43657">
    <property type="entry name" value="TRYPTOPHAN RNA-BINDING ATTENUATOR PROTEIN-LIKE PROTEIN"/>
    <property type="match status" value="1"/>
</dbReference>
<dbReference type="NCBIfam" id="TIGR00266">
    <property type="entry name" value="TIGR00266 family protein"/>
    <property type="match status" value="1"/>
</dbReference>
<dbReference type="GO" id="GO:0005739">
    <property type="term" value="C:mitochondrion"/>
    <property type="evidence" value="ECO:0007669"/>
    <property type="project" value="UniProtKB-SubCell"/>
</dbReference>
<evidence type="ECO:0000313" key="4">
    <source>
        <dbReference type="Proteomes" id="UP001397290"/>
    </source>
</evidence>
<protein>
    <recommendedName>
        <fullName evidence="1">Altered inheritance of mitochondria protein 24, mitochondrial</fullName>
    </recommendedName>
</protein>
<dbReference type="AlphaFoldDB" id="A0AAW0RTZ0"/>
<dbReference type="Gene3D" id="3.60.160.10">
    <property type="entry name" value="Mitochondrial biogenesis AIM24"/>
    <property type="match status" value="1"/>
</dbReference>
<dbReference type="InterPro" id="IPR002838">
    <property type="entry name" value="AIM24"/>
</dbReference>